<dbReference type="InterPro" id="IPR050383">
    <property type="entry name" value="GlyoxalaseI/FosfomycinResist"/>
</dbReference>
<dbReference type="InterPro" id="IPR029068">
    <property type="entry name" value="Glyas_Bleomycin-R_OHBP_Dase"/>
</dbReference>
<accession>A0AAN0RGY7</accession>
<dbReference type="InterPro" id="IPR037523">
    <property type="entry name" value="VOC_core"/>
</dbReference>
<dbReference type="Pfam" id="PF00903">
    <property type="entry name" value="Glyoxalase"/>
    <property type="match status" value="1"/>
</dbReference>
<feature type="domain" description="VOC" evidence="1">
    <location>
        <begin position="1"/>
        <end position="119"/>
    </location>
</feature>
<evidence type="ECO:0000313" key="3">
    <source>
        <dbReference type="Proteomes" id="UP000028680"/>
    </source>
</evidence>
<sequence length="120" mass="12891">MTVTDVAASVAFYRDILGLQPLEFQAADGSRRWALAFGAQKINLHPAQAPFAPHAAEPRAGAADLCFLSPIPLDEWSAYFEACGQRVLDGPVQRSGALGPIVSLYIRDPDGNLLEIANQI</sequence>
<evidence type="ECO:0000313" key="2">
    <source>
        <dbReference type="EMBL" id="AII85925.1"/>
    </source>
</evidence>
<name>A0AAN0RGY7_9RHOB</name>
<dbReference type="Gene3D" id="3.10.180.10">
    <property type="entry name" value="2,3-Dihydroxybiphenyl 1,2-Dioxygenase, domain 1"/>
    <property type="match status" value="1"/>
</dbReference>
<dbReference type="AlphaFoldDB" id="A0AAN0RGY7"/>
<protein>
    <recommendedName>
        <fullName evidence="1">VOC domain-containing protein</fullName>
    </recommendedName>
</protein>
<evidence type="ECO:0000259" key="1">
    <source>
        <dbReference type="PROSITE" id="PS51819"/>
    </source>
</evidence>
<dbReference type="PANTHER" id="PTHR21366:SF14">
    <property type="entry name" value="GLYOXALASE DOMAIN-CONTAINING PROTEIN 5"/>
    <property type="match status" value="1"/>
</dbReference>
<gene>
    <name evidence="2" type="ORF">RCA23_c03630</name>
</gene>
<reference evidence="2 3" key="1">
    <citation type="journal article" date="2014" name="ISME J.">
        <title>Adaptation of an abundant Roseobacter RCA organism to pelagic systems revealed by genomic and transcriptomic analyses.</title>
        <authorList>
            <person name="Voget S."/>
            <person name="Wemheuer B."/>
            <person name="Brinkhoff T."/>
            <person name="Vollmers J."/>
            <person name="Dietrich S."/>
            <person name="Giebel H.A."/>
            <person name="Beardsley C."/>
            <person name="Sardemann C."/>
            <person name="Bakenhus I."/>
            <person name="Billerbeck S."/>
            <person name="Daniel R."/>
            <person name="Simon M."/>
        </authorList>
    </citation>
    <scope>NUCLEOTIDE SEQUENCE [LARGE SCALE GENOMIC DNA]</scope>
    <source>
        <strain evidence="2 3">RCA23</strain>
    </source>
</reference>
<dbReference type="PROSITE" id="PS51819">
    <property type="entry name" value="VOC"/>
    <property type="match status" value="1"/>
</dbReference>
<dbReference type="Proteomes" id="UP000028680">
    <property type="component" value="Chromosome"/>
</dbReference>
<dbReference type="KEGG" id="ptp:RCA23_c03630"/>
<proteinExistence type="predicted"/>
<dbReference type="EMBL" id="CP003984">
    <property type="protein sequence ID" value="AII85925.1"/>
    <property type="molecule type" value="Genomic_DNA"/>
</dbReference>
<keyword evidence="3" id="KW-1185">Reference proteome</keyword>
<dbReference type="InterPro" id="IPR004360">
    <property type="entry name" value="Glyas_Fos-R_dOase_dom"/>
</dbReference>
<organism evidence="2 3">
    <name type="scientific">Planktomarina temperata RCA23</name>
    <dbReference type="NCBI Taxonomy" id="666509"/>
    <lineage>
        <taxon>Bacteria</taxon>
        <taxon>Pseudomonadati</taxon>
        <taxon>Pseudomonadota</taxon>
        <taxon>Alphaproteobacteria</taxon>
        <taxon>Rhodobacterales</taxon>
        <taxon>Paracoccaceae</taxon>
        <taxon>Planktomarina</taxon>
    </lineage>
</organism>
<dbReference type="PANTHER" id="PTHR21366">
    <property type="entry name" value="GLYOXALASE FAMILY PROTEIN"/>
    <property type="match status" value="1"/>
</dbReference>
<dbReference type="SUPFAM" id="SSF54593">
    <property type="entry name" value="Glyoxalase/Bleomycin resistance protein/Dihydroxybiphenyl dioxygenase"/>
    <property type="match status" value="1"/>
</dbReference>